<evidence type="ECO:0000313" key="2">
    <source>
        <dbReference type="EMBL" id="MBM7415484.1"/>
    </source>
</evidence>
<keyword evidence="1" id="KW-0472">Membrane</keyword>
<sequence>MSWTSSPKDSVLGLAVLLYIGTALVVPISVAAVSALGGAPYDVVPGWFAVGVLAFCVGAYTTIYAAYGLYLKAVSAHSRRTGPAVAARLETGAVVLAWVSLVAGLISLAPGFVVASGVICAAVGSVAGAIVRRRASRGSERHT</sequence>
<name>A0ABS2KU63_9NOCA</name>
<proteinExistence type="predicted"/>
<feature type="transmembrane region" description="Helical" evidence="1">
    <location>
        <begin position="85"/>
        <end position="106"/>
    </location>
</feature>
<dbReference type="RefSeq" id="WP_204868526.1">
    <property type="nucleotide sequence ID" value="NZ_JAFBBK010000001.1"/>
</dbReference>
<comment type="caution">
    <text evidence="2">The sequence shown here is derived from an EMBL/GenBank/DDBJ whole genome shotgun (WGS) entry which is preliminary data.</text>
</comment>
<feature type="transmembrane region" description="Helical" evidence="1">
    <location>
        <begin position="12"/>
        <end position="35"/>
    </location>
</feature>
<dbReference type="EMBL" id="JAFBBK010000001">
    <property type="protein sequence ID" value="MBM7415484.1"/>
    <property type="molecule type" value="Genomic_DNA"/>
</dbReference>
<keyword evidence="1" id="KW-0812">Transmembrane</keyword>
<keyword evidence="3" id="KW-1185">Reference proteome</keyword>
<evidence type="ECO:0000256" key="1">
    <source>
        <dbReference type="SAM" id="Phobius"/>
    </source>
</evidence>
<organism evidence="2 3">
    <name type="scientific">Rhodococcoides corynebacterioides</name>
    <dbReference type="NCBI Taxonomy" id="53972"/>
    <lineage>
        <taxon>Bacteria</taxon>
        <taxon>Bacillati</taxon>
        <taxon>Actinomycetota</taxon>
        <taxon>Actinomycetes</taxon>
        <taxon>Mycobacteriales</taxon>
        <taxon>Nocardiaceae</taxon>
        <taxon>Rhodococcoides</taxon>
    </lineage>
</organism>
<accession>A0ABS2KU63</accession>
<feature type="transmembrane region" description="Helical" evidence="1">
    <location>
        <begin position="112"/>
        <end position="131"/>
    </location>
</feature>
<feature type="transmembrane region" description="Helical" evidence="1">
    <location>
        <begin position="47"/>
        <end position="73"/>
    </location>
</feature>
<reference evidence="2 3" key="1">
    <citation type="submission" date="2021-01" db="EMBL/GenBank/DDBJ databases">
        <title>Genomics of switchgrass bacterial isolates.</title>
        <authorList>
            <person name="Shade A."/>
        </authorList>
    </citation>
    <scope>NUCLEOTIDE SEQUENCE [LARGE SCALE GENOMIC DNA]</scope>
    <source>
        <strain evidence="2 3">PvP111</strain>
    </source>
</reference>
<dbReference type="Proteomes" id="UP000703038">
    <property type="component" value="Unassembled WGS sequence"/>
</dbReference>
<protein>
    <submittedName>
        <fullName evidence="2">Uncharacterized protein</fullName>
    </submittedName>
</protein>
<gene>
    <name evidence="2" type="ORF">JOE42_002217</name>
</gene>
<keyword evidence="1" id="KW-1133">Transmembrane helix</keyword>
<evidence type="ECO:0000313" key="3">
    <source>
        <dbReference type="Proteomes" id="UP000703038"/>
    </source>
</evidence>